<feature type="compositionally biased region" description="Low complexity" evidence="1">
    <location>
        <begin position="376"/>
        <end position="385"/>
    </location>
</feature>
<organism evidence="2 3">
    <name type="scientific">Aspergillus clavatus (strain ATCC 1007 / CBS 513.65 / DSM 816 / NCTC 3887 / NRRL 1 / QM 1276 / 107)</name>
    <dbReference type="NCBI Taxonomy" id="344612"/>
    <lineage>
        <taxon>Eukaryota</taxon>
        <taxon>Fungi</taxon>
        <taxon>Dikarya</taxon>
        <taxon>Ascomycota</taxon>
        <taxon>Pezizomycotina</taxon>
        <taxon>Eurotiomycetes</taxon>
        <taxon>Eurotiomycetidae</taxon>
        <taxon>Eurotiales</taxon>
        <taxon>Aspergillaceae</taxon>
        <taxon>Aspergillus</taxon>
        <taxon>Aspergillus subgen. Fumigati</taxon>
    </lineage>
</organism>
<dbReference type="AlphaFoldDB" id="A1CKF5"/>
<dbReference type="GeneID" id="4703122"/>
<feature type="compositionally biased region" description="Polar residues" evidence="1">
    <location>
        <begin position="426"/>
        <end position="443"/>
    </location>
</feature>
<dbReference type="PANTHER" id="PTHR42023:SF1">
    <property type="entry name" value="BHLH DOMAIN-CONTAINING PROTEIN"/>
    <property type="match status" value="1"/>
</dbReference>
<dbReference type="VEuPathDB" id="FungiDB:ACLA_038400"/>
<dbReference type="eggNOG" id="ENOG502SU6X">
    <property type="taxonomic scope" value="Eukaryota"/>
</dbReference>
<evidence type="ECO:0000313" key="2">
    <source>
        <dbReference type="EMBL" id="EAW09629.1"/>
    </source>
</evidence>
<dbReference type="PANTHER" id="PTHR42023">
    <property type="entry name" value="BHLH DOMAIN-CONTAINING PROTEIN"/>
    <property type="match status" value="1"/>
</dbReference>
<dbReference type="OMA" id="MWKRLQG"/>
<evidence type="ECO:0000313" key="3">
    <source>
        <dbReference type="Proteomes" id="UP000006701"/>
    </source>
</evidence>
<reference evidence="2 3" key="1">
    <citation type="journal article" date="2008" name="PLoS Genet.">
        <title>Genomic islands in the pathogenic filamentous fungus Aspergillus fumigatus.</title>
        <authorList>
            <person name="Fedorova N.D."/>
            <person name="Khaldi N."/>
            <person name="Joardar V.S."/>
            <person name="Maiti R."/>
            <person name="Amedeo P."/>
            <person name="Anderson M.J."/>
            <person name="Crabtree J."/>
            <person name="Silva J.C."/>
            <person name="Badger J.H."/>
            <person name="Albarraq A."/>
            <person name="Angiuoli S."/>
            <person name="Bussey H."/>
            <person name="Bowyer P."/>
            <person name="Cotty P.J."/>
            <person name="Dyer P.S."/>
            <person name="Egan A."/>
            <person name="Galens K."/>
            <person name="Fraser-Liggett C.M."/>
            <person name="Haas B.J."/>
            <person name="Inman J.M."/>
            <person name="Kent R."/>
            <person name="Lemieux S."/>
            <person name="Malavazi I."/>
            <person name="Orvis J."/>
            <person name="Roemer T."/>
            <person name="Ronning C.M."/>
            <person name="Sundaram J.P."/>
            <person name="Sutton G."/>
            <person name="Turner G."/>
            <person name="Venter J.C."/>
            <person name="White O.R."/>
            <person name="Whitty B.R."/>
            <person name="Youngman P."/>
            <person name="Wolfe K.H."/>
            <person name="Goldman G.H."/>
            <person name="Wortman J.R."/>
            <person name="Jiang B."/>
            <person name="Denning D.W."/>
            <person name="Nierman W.C."/>
        </authorList>
    </citation>
    <scope>NUCLEOTIDE SEQUENCE [LARGE SCALE GENOMIC DNA]</scope>
    <source>
        <strain evidence="3">ATCC 1007 / CBS 513.65 / DSM 816 / NCTC 3887 / NRRL 1</strain>
    </source>
</reference>
<dbReference type="OrthoDB" id="4507572at2759"/>
<accession>A1CKF5</accession>
<evidence type="ECO:0000256" key="1">
    <source>
        <dbReference type="SAM" id="MobiDB-lite"/>
    </source>
</evidence>
<dbReference type="HOGENOM" id="CLU_044861_0_0_1"/>
<dbReference type="Proteomes" id="UP000006701">
    <property type="component" value="Unassembled WGS sequence"/>
</dbReference>
<proteinExistence type="predicted"/>
<feature type="region of interest" description="Disordered" evidence="1">
    <location>
        <begin position="1"/>
        <end position="343"/>
    </location>
</feature>
<name>A1CKF5_ASPCL</name>
<feature type="compositionally biased region" description="Polar residues" evidence="1">
    <location>
        <begin position="148"/>
        <end position="165"/>
    </location>
</feature>
<feature type="compositionally biased region" description="Low complexity" evidence="1">
    <location>
        <begin position="262"/>
        <end position="274"/>
    </location>
</feature>
<feature type="compositionally biased region" description="Basic residues" evidence="1">
    <location>
        <begin position="1"/>
        <end position="12"/>
    </location>
</feature>
<gene>
    <name evidence="2" type="ORF">ACLA_038400</name>
</gene>
<keyword evidence="3" id="KW-1185">Reference proteome</keyword>
<sequence>MWGKVSFHRSRKPAPPGPGAQHIEKLPRALPLPQKPPHSTLSASRPGSDHRVASSAQARAPVDQGRQRSTTWSYQNEDRFYRDPGTAAESASVDISPPDSPIFINKAHHSGESSRVSSLEIDSKQAFDRNPETTRYKSNLPILRQRADSAQLNDRPSTQDPSSRNRTTRRDDFTAPSAVQHSDNPALRTAGNASFETQPTRSRGLTGWAKDQYHTREQNAGGRGRSSSKNDNPFSLAMREPWKGQSGRTPMINPIQEKPRGRSSSRGPRSSNTRSSEKDRTSPNHAYLGLVPSVVTTITGGAEKNNPASTVKRWPSRSRHQDSTPQRAISPAIIRNDAPPRIDLPKPDLEATLAGLELSTGDQAHEPVSRFSATTCATTETRCSTPSRRDSIDAASQNTDNAPSIMSRKRPVASAVVPGKKPTRKPTPSQSAGNTSELSQCSPEEQAHARIEQLEARRDNLTRRRENIDTIIHELTQVIQPSSLAYDMAAREEVKKTVASLNNELAEIKREEHEIGLKLFRAWKKRDERALYGGDTSLWVKRVTS</sequence>
<feature type="region of interest" description="Disordered" evidence="1">
    <location>
        <begin position="376"/>
        <end position="447"/>
    </location>
</feature>
<feature type="compositionally biased region" description="Polar residues" evidence="1">
    <location>
        <begin position="394"/>
        <end position="404"/>
    </location>
</feature>
<protein>
    <submittedName>
        <fullName evidence="2">Uncharacterized protein</fullName>
    </submittedName>
</protein>
<dbReference type="EMBL" id="DS027056">
    <property type="protein sequence ID" value="EAW09629.1"/>
    <property type="molecule type" value="Genomic_DNA"/>
</dbReference>
<dbReference type="KEGG" id="act:ACLA_038400"/>
<dbReference type="RefSeq" id="XP_001271055.1">
    <property type="nucleotide sequence ID" value="XM_001271054.1"/>
</dbReference>
<feature type="compositionally biased region" description="Basic and acidic residues" evidence="1">
    <location>
        <begin position="121"/>
        <end position="135"/>
    </location>
</feature>
<feature type="compositionally biased region" description="Polar residues" evidence="1">
    <location>
        <begin position="191"/>
        <end position="203"/>
    </location>
</feature>